<accession>A0A0W8FBL5</accession>
<reference evidence="1" key="1">
    <citation type="journal article" date="2015" name="Proc. Natl. Acad. Sci. U.S.A.">
        <title>Networks of energetic and metabolic interactions define dynamics in microbial communities.</title>
        <authorList>
            <person name="Embree M."/>
            <person name="Liu J.K."/>
            <person name="Al-Bassam M.M."/>
            <person name="Zengler K."/>
        </authorList>
    </citation>
    <scope>NUCLEOTIDE SEQUENCE</scope>
</reference>
<dbReference type="EMBL" id="LNQE01001396">
    <property type="protein sequence ID" value="KUG18158.1"/>
    <property type="molecule type" value="Genomic_DNA"/>
</dbReference>
<sequence>MTVELKVDGKEIPLSEFPQEIIGNTAAAMAQSLRGVDENWKVIEIRISQD</sequence>
<comment type="caution">
    <text evidence="1">The sequence shown here is derived from an EMBL/GenBank/DDBJ whole genome shotgun (WGS) entry which is preliminary data.</text>
</comment>
<gene>
    <name evidence="1" type="ORF">ASZ90_012129</name>
</gene>
<evidence type="ECO:0000313" key="1">
    <source>
        <dbReference type="EMBL" id="KUG18158.1"/>
    </source>
</evidence>
<dbReference type="AlphaFoldDB" id="A0A0W8FBL5"/>
<protein>
    <submittedName>
        <fullName evidence="1">Uncharacterized protein</fullName>
    </submittedName>
</protein>
<name>A0A0W8FBL5_9ZZZZ</name>
<organism evidence="1">
    <name type="scientific">hydrocarbon metagenome</name>
    <dbReference type="NCBI Taxonomy" id="938273"/>
    <lineage>
        <taxon>unclassified sequences</taxon>
        <taxon>metagenomes</taxon>
        <taxon>ecological metagenomes</taxon>
    </lineage>
</organism>
<proteinExistence type="predicted"/>